<accession>A0A642UGN1</accession>
<keyword evidence="2" id="KW-1185">Reference proteome</keyword>
<sequence length="141" mass="16274">MFLLVVFVSLILCIVIITLPAISGLTQFEKNKPGSKKKTKKSHEVFTGYVGTTQEEQRKRDKLKEKINVTNEDLPVKISLKGVDGSGLRNRNHEKLDINRDPNQYDYDLDELISEETERVRKETVAEFYKDEMGKDKEELV</sequence>
<name>A0A642UGN1_DIURU</name>
<evidence type="ECO:0000313" key="1">
    <source>
        <dbReference type="EMBL" id="KAA8898621.1"/>
    </source>
</evidence>
<proteinExistence type="predicted"/>
<dbReference type="GeneID" id="54783292"/>
<dbReference type="OMA" id="ANETHKD"/>
<evidence type="ECO:0000313" key="2">
    <source>
        <dbReference type="Proteomes" id="UP000449547"/>
    </source>
</evidence>
<organism evidence="1 2">
    <name type="scientific">Diutina rugosa</name>
    <name type="common">Yeast</name>
    <name type="synonym">Candida rugosa</name>
    <dbReference type="NCBI Taxonomy" id="5481"/>
    <lineage>
        <taxon>Eukaryota</taxon>
        <taxon>Fungi</taxon>
        <taxon>Dikarya</taxon>
        <taxon>Ascomycota</taxon>
        <taxon>Saccharomycotina</taxon>
        <taxon>Pichiomycetes</taxon>
        <taxon>Debaryomycetaceae</taxon>
        <taxon>Diutina</taxon>
    </lineage>
</organism>
<comment type="caution">
    <text evidence="1">The sequence shown here is derived from an EMBL/GenBank/DDBJ whole genome shotgun (WGS) entry which is preliminary data.</text>
</comment>
<dbReference type="RefSeq" id="XP_034010605.1">
    <property type="nucleotide sequence ID" value="XM_034157537.1"/>
</dbReference>
<gene>
    <name evidence="1" type="ORF">DIURU_004641</name>
</gene>
<reference evidence="1 2" key="1">
    <citation type="submission" date="2019-07" db="EMBL/GenBank/DDBJ databases">
        <title>Genome assembly of two rare yeast pathogens: Diutina rugosa and Trichomonascus ciferrii.</title>
        <authorList>
            <person name="Mixao V."/>
            <person name="Saus E."/>
            <person name="Hansen A."/>
            <person name="Lass-Flor C."/>
            <person name="Gabaldon T."/>
        </authorList>
    </citation>
    <scope>NUCLEOTIDE SEQUENCE [LARGE SCALE GENOMIC DNA]</scope>
    <source>
        <strain evidence="1 2">CBS 613</strain>
    </source>
</reference>
<dbReference type="VEuPathDB" id="FungiDB:DIURU_004641"/>
<protein>
    <submittedName>
        <fullName evidence="1">Uncharacterized protein</fullName>
    </submittedName>
</protein>
<dbReference type="EMBL" id="SWFT01000139">
    <property type="protein sequence ID" value="KAA8898621.1"/>
    <property type="molecule type" value="Genomic_DNA"/>
</dbReference>
<dbReference type="AlphaFoldDB" id="A0A642UGN1"/>
<dbReference type="Proteomes" id="UP000449547">
    <property type="component" value="Unassembled WGS sequence"/>
</dbReference>
<dbReference type="OrthoDB" id="4092812at2759"/>